<comment type="caution">
    <text evidence="1">The sequence shown here is derived from an EMBL/GenBank/DDBJ whole genome shotgun (WGS) entry which is preliminary data.</text>
</comment>
<dbReference type="Proteomes" id="UP001476798">
    <property type="component" value="Unassembled WGS sequence"/>
</dbReference>
<proteinExistence type="predicted"/>
<feature type="non-terminal residue" evidence="1">
    <location>
        <position position="1"/>
    </location>
</feature>
<dbReference type="EMBL" id="JAHRIO010001511">
    <property type="protein sequence ID" value="MEQ2159009.1"/>
    <property type="molecule type" value="Genomic_DNA"/>
</dbReference>
<evidence type="ECO:0000313" key="1">
    <source>
        <dbReference type="EMBL" id="MEQ2159009.1"/>
    </source>
</evidence>
<organism evidence="1 2">
    <name type="scientific">Goodea atripinnis</name>
    <dbReference type="NCBI Taxonomy" id="208336"/>
    <lineage>
        <taxon>Eukaryota</taxon>
        <taxon>Metazoa</taxon>
        <taxon>Chordata</taxon>
        <taxon>Craniata</taxon>
        <taxon>Vertebrata</taxon>
        <taxon>Euteleostomi</taxon>
        <taxon>Actinopterygii</taxon>
        <taxon>Neopterygii</taxon>
        <taxon>Teleostei</taxon>
        <taxon>Neoteleostei</taxon>
        <taxon>Acanthomorphata</taxon>
        <taxon>Ovalentaria</taxon>
        <taxon>Atherinomorphae</taxon>
        <taxon>Cyprinodontiformes</taxon>
        <taxon>Goodeidae</taxon>
        <taxon>Goodea</taxon>
    </lineage>
</organism>
<keyword evidence="2" id="KW-1185">Reference proteome</keyword>
<dbReference type="PANTHER" id="PTHR15715">
    <property type="entry name" value="CENTROSOMAL PROTEIN OF 170 KDA"/>
    <property type="match status" value="1"/>
</dbReference>
<accession>A0ABV0MIT7</accession>
<reference evidence="1 2" key="1">
    <citation type="submission" date="2021-06" db="EMBL/GenBank/DDBJ databases">
        <authorList>
            <person name="Palmer J.M."/>
        </authorList>
    </citation>
    <scope>NUCLEOTIDE SEQUENCE [LARGE SCALE GENOMIC DNA]</scope>
    <source>
        <strain evidence="1 2">GA_2019</strain>
        <tissue evidence="1">Muscle</tissue>
    </source>
</reference>
<gene>
    <name evidence="1" type="ORF">GOODEAATRI_018056</name>
</gene>
<name>A0ABV0MIT7_9TELE</name>
<dbReference type="InterPro" id="IPR051176">
    <property type="entry name" value="Cent_Immune-Sig_Mod"/>
</dbReference>
<sequence length="212" mass="23106">CSAVCQQACEDECDIMVSGEQLGHSAPPPAGDDLCGSRGLRTHAADFSGPLSDSQPKTVFPSYHREPSYFEIPTKDFQHQKTSEAELHEIPTKDTDVPHAAPCPPTSTPPVVQSHASFTIEFDDCMPGKIKIKDHVTKFSTRQRKGQTPPAKTAATAAPAEMMSAQSKVADWLVHSDVSMMKKHPPCEDVYSTKSDLAMNIKTLKGQIEMLL</sequence>
<dbReference type="PANTHER" id="PTHR15715:SF18">
    <property type="entry name" value="CENTROSOMAL PROTEIN OF 170 KDA PROTEIN B"/>
    <property type="match status" value="1"/>
</dbReference>
<evidence type="ECO:0000313" key="2">
    <source>
        <dbReference type="Proteomes" id="UP001476798"/>
    </source>
</evidence>
<protein>
    <submittedName>
        <fullName evidence="1">Uncharacterized protein</fullName>
    </submittedName>
</protein>